<name>A0A8S0ZQS8_ARCPL</name>
<evidence type="ECO:0000259" key="2">
    <source>
        <dbReference type="SMART" id="SM01274"/>
    </source>
</evidence>
<dbReference type="PRINTS" id="PR00072">
    <property type="entry name" value="MALOXRDTASE"/>
</dbReference>
<dbReference type="SUPFAM" id="SSF53223">
    <property type="entry name" value="Aminoacid dehydrogenase-like, N-terminal domain"/>
    <property type="match status" value="1"/>
</dbReference>
<dbReference type="InterPro" id="IPR001891">
    <property type="entry name" value="Malic_OxRdtase"/>
</dbReference>
<dbReference type="GO" id="GO:0005739">
    <property type="term" value="C:mitochondrion"/>
    <property type="evidence" value="ECO:0007669"/>
    <property type="project" value="TreeGrafter"/>
</dbReference>
<dbReference type="EMBL" id="CADEBC010000485">
    <property type="protein sequence ID" value="CAB3235888.1"/>
    <property type="molecule type" value="Genomic_DNA"/>
</dbReference>
<evidence type="ECO:0000313" key="3">
    <source>
        <dbReference type="EMBL" id="CAB3235888.1"/>
    </source>
</evidence>
<dbReference type="SMART" id="SM01274">
    <property type="entry name" value="malic"/>
    <property type="match status" value="1"/>
</dbReference>
<dbReference type="Proteomes" id="UP000494106">
    <property type="component" value="Unassembled WGS sequence"/>
</dbReference>
<sequence length="297" mass="34302">MFTFLHRILVYGYNGRTGNRGRTQKNSTKTSRESKTFFSTVCPKTADAFQRPKLTQVRRIERLEDVRQKKIPKELSYEEPQSLRMLQELLNVDSNTLERQLNVWKLSDDYQDNVLCGSYLYLGEIQNANEKLYYTLLSQYIEQYLPIIKTPTVMTSCKYFGIVYKRPKGLMFNIHDKGQVHNLLKKWPDKEIKVIIVTESGRILDCEDPADRGALGMGIPMSKLALYTALAGIKPHQCLPITLDVGTDNLSLLEDPSYVGIKQRRVRGNEYYEFIDEFMDACIQKFGPNTLFLKTSP</sequence>
<accession>A0A8S0ZQS8</accession>
<dbReference type="GO" id="GO:0006108">
    <property type="term" value="P:malate metabolic process"/>
    <property type="evidence" value="ECO:0007669"/>
    <property type="project" value="TreeGrafter"/>
</dbReference>
<dbReference type="Gene3D" id="3.40.50.10380">
    <property type="entry name" value="Malic enzyme, N-terminal domain"/>
    <property type="match status" value="1"/>
</dbReference>
<feature type="binding site" evidence="1">
    <location>
        <position position="202"/>
    </location>
    <ligand>
        <name>(S)-malate</name>
        <dbReference type="ChEBI" id="CHEBI:15589"/>
    </ligand>
</feature>
<dbReference type="PANTHER" id="PTHR23406:SF90">
    <property type="entry name" value="MALIC ENZYME-RELATED"/>
    <property type="match status" value="1"/>
</dbReference>
<gene>
    <name evidence="3" type="ORF">APLA_LOCUS6339</name>
</gene>
<organism evidence="3 4">
    <name type="scientific">Arctia plantaginis</name>
    <name type="common">Wood tiger moth</name>
    <name type="synonym">Phalaena plantaginis</name>
    <dbReference type="NCBI Taxonomy" id="874455"/>
    <lineage>
        <taxon>Eukaryota</taxon>
        <taxon>Metazoa</taxon>
        <taxon>Ecdysozoa</taxon>
        <taxon>Arthropoda</taxon>
        <taxon>Hexapoda</taxon>
        <taxon>Insecta</taxon>
        <taxon>Pterygota</taxon>
        <taxon>Neoptera</taxon>
        <taxon>Endopterygota</taxon>
        <taxon>Lepidoptera</taxon>
        <taxon>Glossata</taxon>
        <taxon>Ditrysia</taxon>
        <taxon>Noctuoidea</taxon>
        <taxon>Erebidae</taxon>
        <taxon>Arctiinae</taxon>
        <taxon>Arctia</taxon>
    </lineage>
</organism>
<dbReference type="InterPro" id="IPR012301">
    <property type="entry name" value="Malic_N_dom"/>
</dbReference>
<keyword evidence="4" id="KW-1185">Reference proteome</keyword>
<evidence type="ECO:0000256" key="1">
    <source>
        <dbReference type="PIRSR" id="PIRSR000106-2"/>
    </source>
</evidence>
<dbReference type="PIRSF" id="PIRSF000106">
    <property type="entry name" value="ME"/>
    <property type="match status" value="1"/>
</dbReference>
<reference evidence="3 4" key="1">
    <citation type="submission" date="2020-04" db="EMBL/GenBank/DDBJ databases">
        <authorList>
            <person name="Wallbank WR R."/>
            <person name="Pardo Diaz C."/>
            <person name="Kozak K."/>
            <person name="Martin S."/>
            <person name="Jiggins C."/>
            <person name="Moest M."/>
            <person name="Warren A I."/>
            <person name="Byers J.R.P. K."/>
            <person name="Montejo-Kovacevich G."/>
            <person name="Yen C E."/>
        </authorList>
    </citation>
    <scope>NUCLEOTIDE SEQUENCE [LARGE SCALE GENOMIC DNA]</scope>
</reference>
<dbReference type="InterPro" id="IPR037062">
    <property type="entry name" value="Malic_N_dom_sf"/>
</dbReference>
<feature type="domain" description="Malic enzyme N-terminal" evidence="2">
    <location>
        <begin position="126"/>
        <end position="294"/>
    </location>
</feature>
<comment type="caution">
    <text evidence="3">The sequence shown here is derived from an EMBL/GenBank/DDBJ whole genome shotgun (WGS) entry which is preliminary data.</text>
</comment>
<evidence type="ECO:0000313" key="4">
    <source>
        <dbReference type="Proteomes" id="UP000494106"/>
    </source>
</evidence>
<dbReference type="Pfam" id="PF00390">
    <property type="entry name" value="malic"/>
    <property type="match status" value="1"/>
</dbReference>
<dbReference type="OrthoDB" id="5365701at2759"/>
<dbReference type="GO" id="GO:0004473">
    <property type="term" value="F:malate dehydrogenase (decarboxylating) (NADP+) activity"/>
    <property type="evidence" value="ECO:0007669"/>
    <property type="project" value="TreeGrafter"/>
</dbReference>
<dbReference type="PANTHER" id="PTHR23406">
    <property type="entry name" value="MALIC ENZYME-RELATED"/>
    <property type="match status" value="1"/>
</dbReference>
<proteinExistence type="predicted"/>
<dbReference type="InterPro" id="IPR046346">
    <property type="entry name" value="Aminoacid_DH-like_N_sf"/>
</dbReference>
<dbReference type="AlphaFoldDB" id="A0A8S0ZQS8"/>
<protein>
    <recommendedName>
        <fullName evidence="2">Malic enzyme N-terminal domain-containing protein</fullName>
    </recommendedName>
</protein>